<organism evidence="2 3">
    <name type="scientific">Amborella trichopoda</name>
    <dbReference type="NCBI Taxonomy" id="13333"/>
    <lineage>
        <taxon>Eukaryota</taxon>
        <taxon>Viridiplantae</taxon>
        <taxon>Streptophyta</taxon>
        <taxon>Embryophyta</taxon>
        <taxon>Tracheophyta</taxon>
        <taxon>Spermatophyta</taxon>
        <taxon>Magnoliopsida</taxon>
        <taxon>Amborellales</taxon>
        <taxon>Amborellaceae</taxon>
        <taxon>Amborella</taxon>
    </lineage>
</organism>
<reference evidence="3" key="1">
    <citation type="journal article" date="2013" name="Science">
        <title>The Amborella genome and the evolution of flowering plants.</title>
        <authorList>
            <consortium name="Amborella Genome Project"/>
        </authorList>
    </citation>
    <scope>NUCLEOTIDE SEQUENCE [LARGE SCALE GENOMIC DNA]</scope>
</reference>
<dbReference type="AlphaFoldDB" id="U5DAB3"/>
<feature type="compositionally biased region" description="Basic residues" evidence="1">
    <location>
        <begin position="36"/>
        <end position="50"/>
    </location>
</feature>
<feature type="region of interest" description="Disordered" evidence="1">
    <location>
        <begin position="1"/>
        <end position="78"/>
    </location>
</feature>
<sequence>MMNWRCMNPQPKRCNVKESTRDGPFKRGPPEEPIFHKRRRRRRRRRRRPRQKETSSGLLHVPTAAAAVPHDTSSSREDTCAYSVNRGFRLWRNFE</sequence>
<dbReference type="Proteomes" id="UP000017836">
    <property type="component" value="Unassembled WGS sequence"/>
</dbReference>
<evidence type="ECO:0000313" key="2">
    <source>
        <dbReference type="EMBL" id="ERN17333.1"/>
    </source>
</evidence>
<dbReference type="EMBL" id="KI392350">
    <property type="protein sequence ID" value="ERN17333.1"/>
    <property type="molecule type" value="Genomic_DNA"/>
</dbReference>
<proteinExistence type="predicted"/>
<accession>U5DAB3</accession>
<evidence type="ECO:0000256" key="1">
    <source>
        <dbReference type="SAM" id="MobiDB-lite"/>
    </source>
</evidence>
<dbReference type="Gramene" id="ERN17333">
    <property type="protein sequence ID" value="ERN17333"/>
    <property type="gene ID" value="AMTR_s00037p00116590"/>
</dbReference>
<dbReference type="HOGENOM" id="CLU_2375615_0_0_1"/>
<name>U5DAB3_AMBTC</name>
<gene>
    <name evidence="2" type="ORF">AMTR_s00037p00116590</name>
</gene>
<feature type="compositionally biased region" description="Basic and acidic residues" evidence="1">
    <location>
        <begin position="15"/>
        <end position="35"/>
    </location>
</feature>
<evidence type="ECO:0000313" key="3">
    <source>
        <dbReference type="Proteomes" id="UP000017836"/>
    </source>
</evidence>
<protein>
    <submittedName>
        <fullName evidence="2">Uncharacterized protein</fullName>
    </submittedName>
</protein>
<keyword evidence="3" id="KW-1185">Reference proteome</keyword>